<evidence type="ECO:0000313" key="2">
    <source>
        <dbReference type="EMBL" id="CAD9679000.1"/>
    </source>
</evidence>
<name>A0A7S2RRV6_9STRA</name>
<organism evidence="2">
    <name type="scientific">Rhizochromulina marina</name>
    <dbReference type="NCBI Taxonomy" id="1034831"/>
    <lineage>
        <taxon>Eukaryota</taxon>
        <taxon>Sar</taxon>
        <taxon>Stramenopiles</taxon>
        <taxon>Ochrophyta</taxon>
        <taxon>Dictyochophyceae</taxon>
        <taxon>Rhizochromulinales</taxon>
        <taxon>Rhizochromulina</taxon>
    </lineage>
</organism>
<accession>A0A7S2RRV6</accession>
<proteinExistence type="predicted"/>
<reference evidence="2" key="1">
    <citation type="submission" date="2021-01" db="EMBL/GenBank/DDBJ databases">
        <authorList>
            <person name="Corre E."/>
            <person name="Pelletier E."/>
            <person name="Niang G."/>
            <person name="Scheremetjew M."/>
            <person name="Finn R."/>
            <person name="Kale V."/>
            <person name="Holt S."/>
            <person name="Cochrane G."/>
            <person name="Meng A."/>
            <person name="Brown T."/>
            <person name="Cohen L."/>
        </authorList>
    </citation>
    <scope>NUCLEOTIDE SEQUENCE</scope>
    <source>
        <strain evidence="2">CCMP1243</strain>
    </source>
</reference>
<protein>
    <submittedName>
        <fullName evidence="2">Uncharacterized protein</fullName>
    </submittedName>
</protein>
<feature type="chain" id="PRO_5031194527" evidence="1">
    <location>
        <begin position="24"/>
        <end position="346"/>
    </location>
</feature>
<feature type="signal peptide" evidence="1">
    <location>
        <begin position="1"/>
        <end position="23"/>
    </location>
</feature>
<sequence length="346" mass="37964">MLSFCARACSWALFFGLAVQCRGLQAWVQHINRPGVFVGTSHHSRPVIPWAPRLGLGGGPLFLREIRDGGADLVEVEIEAPPVTTSLHEGLSERLTKEMLGELARIASYESQIELKDISHVQVERVEEDRLALQVVSCDPEDQYCVAVEQSVEFLVHCSVTDENFASCVISNIEELATALPVDDAVVGEGCELEEGGVEEGEIAAPTIGIGIEEEMVTKRAMDEYARDRHASKTRVDGVLEELHADMLAEAVERMEGIMNKGFQYELKKLFSVHAAVPEKTVHHVTMRGLCSAGFELEGDVVAPGEEEDTVAKEIQFVTFETPCLSSSDLQEAIMHVTKLAFASKQ</sequence>
<dbReference type="EMBL" id="HBHJ01011306">
    <property type="protein sequence ID" value="CAD9679000.1"/>
    <property type="molecule type" value="Transcribed_RNA"/>
</dbReference>
<keyword evidence="1" id="KW-0732">Signal</keyword>
<gene>
    <name evidence="2" type="ORF">RMAR1173_LOCUS7378</name>
</gene>
<evidence type="ECO:0000256" key="1">
    <source>
        <dbReference type="SAM" id="SignalP"/>
    </source>
</evidence>
<dbReference type="AlphaFoldDB" id="A0A7S2RRV6"/>